<evidence type="ECO:0000313" key="3">
    <source>
        <dbReference type="Proteomes" id="UP000595140"/>
    </source>
</evidence>
<reference evidence="2 3" key="1">
    <citation type="submission" date="2018-04" db="EMBL/GenBank/DDBJ databases">
        <authorList>
            <person name="Vogel A."/>
        </authorList>
    </citation>
    <scope>NUCLEOTIDE SEQUENCE [LARGE SCALE GENOMIC DNA]</scope>
</reference>
<feature type="region of interest" description="Disordered" evidence="1">
    <location>
        <begin position="1"/>
        <end position="70"/>
    </location>
</feature>
<organism evidence="2 3">
    <name type="scientific">Cuscuta campestris</name>
    <dbReference type="NCBI Taxonomy" id="132261"/>
    <lineage>
        <taxon>Eukaryota</taxon>
        <taxon>Viridiplantae</taxon>
        <taxon>Streptophyta</taxon>
        <taxon>Embryophyta</taxon>
        <taxon>Tracheophyta</taxon>
        <taxon>Spermatophyta</taxon>
        <taxon>Magnoliopsida</taxon>
        <taxon>eudicotyledons</taxon>
        <taxon>Gunneridae</taxon>
        <taxon>Pentapetalae</taxon>
        <taxon>asterids</taxon>
        <taxon>lamiids</taxon>
        <taxon>Solanales</taxon>
        <taxon>Convolvulaceae</taxon>
        <taxon>Cuscuteae</taxon>
        <taxon>Cuscuta</taxon>
        <taxon>Cuscuta subgen. Grammica</taxon>
        <taxon>Cuscuta sect. Cleistogrammica</taxon>
    </lineage>
</organism>
<proteinExistence type="predicted"/>
<feature type="compositionally biased region" description="Basic and acidic residues" evidence="1">
    <location>
        <begin position="1"/>
        <end position="11"/>
    </location>
</feature>
<dbReference type="AlphaFoldDB" id="A0A484MV48"/>
<dbReference type="Proteomes" id="UP000595140">
    <property type="component" value="Unassembled WGS sequence"/>
</dbReference>
<name>A0A484MV48_9ASTE</name>
<keyword evidence="3" id="KW-1185">Reference proteome</keyword>
<evidence type="ECO:0000256" key="1">
    <source>
        <dbReference type="SAM" id="MobiDB-lite"/>
    </source>
</evidence>
<sequence>MGMGGKDKEAEAEVAATDTVAQAGRDREDVAAAAAAEAVSQDVGTPRQHCSGKRHRVPHDPQLLTSDVTSTHRFRQHCRRRCPPDSLALHTHGLVPHPASLWFFSPAAATLFSQGDDDDNGFVAADVWRIDTK</sequence>
<dbReference type="EMBL" id="OOIL02004481">
    <property type="protein sequence ID" value="VFQ92327.1"/>
    <property type="molecule type" value="Genomic_DNA"/>
</dbReference>
<evidence type="ECO:0000313" key="2">
    <source>
        <dbReference type="EMBL" id="VFQ92327.1"/>
    </source>
</evidence>
<accession>A0A484MV48</accession>
<gene>
    <name evidence="2" type="ORF">CCAM_LOCUS34103</name>
</gene>
<protein>
    <submittedName>
        <fullName evidence="2">Uncharacterized protein</fullName>
    </submittedName>
</protein>